<keyword evidence="1" id="KW-0472">Membrane</keyword>
<sequence length="169" mass="19226">MRTKRRKREFDWQLIAGLLLLIAISAVGSVFLQPLLAGKTDAINTIVTVFSILAGFLVAVITFIGEPSNQSWQEQQLSRRDVVARLSRHLWLFYFYLATLGLAMAMYVVPEGFPALTMWLQRLFAFFAIFVFGASFALPRSLLKLQLEKYDRGLQEKLPPVLKRPDSDS</sequence>
<dbReference type="AlphaFoldDB" id="A0A842I533"/>
<evidence type="ECO:0000256" key="1">
    <source>
        <dbReference type="SAM" id="Phobius"/>
    </source>
</evidence>
<dbReference type="Proteomes" id="UP000555411">
    <property type="component" value="Unassembled WGS sequence"/>
</dbReference>
<keyword evidence="1" id="KW-1133">Transmembrane helix</keyword>
<accession>A0A842I533</accession>
<proteinExistence type="predicted"/>
<protein>
    <submittedName>
        <fullName evidence="2">Uncharacterized protein</fullName>
    </submittedName>
</protein>
<gene>
    <name evidence="2" type="ORF">H7F16_00970</name>
</gene>
<name>A0A842I533_9RHOB</name>
<dbReference type="RefSeq" id="WP_185795688.1">
    <property type="nucleotide sequence ID" value="NZ_JACLQD010000001.1"/>
</dbReference>
<keyword evidence="1" id="KW-0812">Transmembrane</keyword>
<feature type="transmembrane region" description="Helical" evidence="1">
    <location>
        <begin position="119"/>
        <end position="139"/>
    </location>
</feature>
<comment type="caution">
    <text evidence="2">The sequence shown here is derived from an EMBL/GenBank/DDBJ whole genome shotgun (WGS) entry which is preliminary data.</text>
</comment>
<feature type="transmembrane region" description="Helical" evidence="1">
    <location>
        <begin position="12"/>
        <end position="36"/>
    </location>
</feature>
<reference evidence="2 3" key="1">
    <citation type="journal article" date="2017" name="Int. J. Syst. Evol. Microbiol.">
        <title>Gemmobacter straminiformis sp. nov., isolated from an artificial fountain.</title>
        <authorList>
            <person name="Kang J.Y."/>
            <person name="Kim M.J."/>
            <person name="Chun J."/>
            <person name="Son K.P."/>
            <person name="Jahng K.Y."/>
        </authorList>
    </citation>
    <scope>NUCLEOTIDE SEQUENCE [LARGE SCALE GENOMIC DNA]</scope>
    <source>
        <strain evidence="2 3">CAM-8</strain>
    </source>
</reference>
<evidence type="ECO:0000313" key="3">
    <source>
        <dbReference type="Proteomes" id="UP000555411"/>
    </source>
</evidence>
<evidence type="ECO:0000313" key="2">
    <source>
        <dbReference type="EMBL" id="MBC2834058.1"/>
    </source>
</evidence>
<feature type="transmembrane region" description="Helical" evidence="1">
    <location>
        <begin position="86"/>
        <end position="107"/>
    </location>
</feature>
<organism evidence="2 3">
    <name type="scientific">Paragemmobacter straminiformis</name>
    <dbReference type="NCBI Taxonomy" id="2045119"/>
    <lineage>
        <taxon>Bacteria</taxon>
        <taxon>Pseudomonadati</taxon>
        <taxon>Pseudomonadota</taxon>
        <taxon>Alphaproteobacteria</taxon>
        <taxon>Rhodobacterales</taxon>
        <taxon>Paracoccaceae</taxon>
        <taxon>Paragemmobacter</taxon>
    </lineage>
</organism>
<dbReference type="EMBL" id="JACLQD010000001">
    <property type="protein sequence ID" value="MBC2834058.1"/>
    <property type="molecule type" value="Genomic_DNA"/>
</dbReference>
<feature type="transmembrane region" description="Helical" evidence="1">
    <location>
        <begin position="42"/>
        <end position="65"/>
    </location>
</feature>
<keyword evidence="3" id="KW-1185">Reference proteome</keyword>